<protein>
    <submittedName>
        <fullName evidence="1">Uncharacterized protein</fullName>
    </submittedName>
</protein>
<comment type="caution">
    <text evidence="1">The sequence shown here is derived from an EMBL/GenBank/DDBJ whole genome shotgun (WGS) entry which is preliminary data.</text>
</comment>
<sequence>MHRMLRKRGERGFFKSELSAFSFIISYVTIDVNGCSCSTNGAKKNNGMFEKKARGL</sequence>
<dbReference type="Proteomes" id="UP000016496">
    <property type="component" value="Unassembled WGS sequence"/>
</dbReference>
<accession>U2DUC5</accession>
<name>U2DUC5_9BACE</name>
<organism evidence="1 2">
    <name type="scientific">Bacteroides pyogenes F0041</name>
    <dbReference type="NCBI Taxonomy" id="1321819"/>
    <lineage>
        <taxon>Bacteria</taxon>
        <taxon>Pseudomonadati</taxon>
        <taxon>Bacteroidota</taxon>
        <taxon>Bacteroidia</taxon>
        <taxon>Bacteroidales</taxon>
        <taxon>Bacteroidaceae</taxon>
        <taxon>Bacteroides</taxon>
    </lineage>
</organism>
<dbReference type="EMBL" id="AWSV01000106">
    <property type="protein sequence ID" value="ERI85222.1"/>
    <property type="molecule type" value="Genomic_DNA"/>
</dbReference>
<proteinExistence type="predicted"/>
<dbReference type="AlphaFoldDB" id="U2DUC5"/>
<evidence type="ECO:0000313" key="1">
    <source>
        <dbReference type="EMBL" id="ERI85222.1"/>
    </source>
</evidence>
<dbReference type="PATRIC" id="fig|1321819.3.peg.1769"/>
<evidence type="ECO:0000313" key="2">
    <source>
        <dbReference type="Proteomes" id="UP000016496"/>
    </source>
</evidence>
<gene>
    <name evidence="1" type="ORF">HMPREF1981_01919</name>
</gene>
<dbReference type="HOGENOM" id="CLU_3004644_0_0_10"/>
<reference evidence="1 2" key="1">
    <citation type="submission" date="2013-08" db="EMBL/GenBank/DDBJ databases">
        <authorList>
            <person name="Weinstock G."/>
            <person name="Sodergren E."/>
            <person name="Wylie T."/>
            <person name="Fulton L."/>
            <person name="Fulton R."/>
            <person name="Fronick C."/>
            <person name="O'Laughlin M."/>
            <person name="Godfrey J."/>
            <person name="Miner T."/>
            <person name="Herter B."/>
            <person name="Appelbaum E."/>
            <person name="Cordes M."/>
            <person name="Lek S."/>
            <person name="Wollam A."/>
            <person name="Pepin K.H."/>
            <person name="Palsikar V.B."/>
            <person name="Mitreva M."/>
            <person name="Wilson R.K."/>
        </authorList>
    </citation>
    <scope>NUCLEOTIDE SEQUENCE [LARGE SCALE GENOMIC DNA]</scope>
    <source>
        <strain evidence="1 2">F0041</strain>
    </source>
</reference>